<name>A0A1E5JTC1_9GAMM</name>
<comment type="caution">
    <text evidence="1">The sequence shown here is derived from an EMBL/GenBank/DDBJ whole genome shotgun (WGS) entry which is preliminary data.</text>
</comment>
<dbReference type="OrthoDB" id="5652850at2"/>
<dbReference type="EMBL" id="LSOG01000038">
    <property type="protein sequence ID" value="OEH47761.1"/>
    <property type="molecule type" value="Genomic_DNA"/>
</dbReference>
<dbReference type="AlphaFoldDB" id="A0A1E5JTC1"/>
<gene>
    <name evidence="1" type="ORF">lpari_01226</name>
</gene>
<organism evidence="1 2">
    <name type="scientific">Legionella parisiensis</name>
    <dbReference type="NCBI Taxonomy" id="45071"/>
    <lineage>
        <taxon>Bacteria</taxon>
        <taxon>Pseudomonadati</taxon>
        <taxon>Pseudomonadota</taxon>
        <taxon>Gammaproteobacteria</taxon>
        <taxon>Legionellales</taxon>
        <taxon>Legionellaceae</taxon>
        <taxon>Legionella</taxon>
    </lineage>
</organism>
<sequence>MRTLINKETLSEIYTMESKFFNDKSIPKPSKEAFHILTNSSDLKEIESILFHFKQLVNISKSVLTSHTRQNSKITDNREFIENMENRFQKLQDAVSTGKPYQSLFGDVCALKEDLQVILGYYDSQIRQKQPIAKSYLRQAQRKDSKIESLAAGIASQEKSLLDTDESNILAKYTLNFCAADIMQQDMEMICDIVMKPYLADHSNEAGFSYI</sequence>
<evidence type="ECO:0000313" key="1">
    <source>
        <dbReference type="EMBL" id="OEH47761.1"/>
    </source>
</evidence>
<dbReference type="PATRIC" id="fig|45071.6.peg.2049"/>
<accession>A0A1E5JTC1</accession>
<dbReference type="Proteomes" id="UP000095229">
    <property type="component" value="Unassembled WGS sequence"/>
</dbReference>
<keyword evidence="2" id="KW-1185">Reference proteome</keyword>
<reference evidence="1 2" key="1">
    <citation type="submission" date="2016-02" db="EMBL/GenBank/DDBJ databases">
        <title>Secondary metabolites in Legionella.</title>
        <authorList>
            <person name="Tobias N.J."/>
            <person name="Bode H.B."/>
        </authorList>
    </citation>
    <scope>NUCLEOTIDE SEQUENCE [LARGE SCALE GENOMIC DNA]</scope>
    <source>
        <strain evidence="1 2">DSM 19216</strain>
    </source>
</reference>
<evidence type="ECO:0000313" key="2">
    <source>
        <dbReference type="Proteomes" id="UP000095229"/>
    </source>
</evidence>
<protein>
    <submittedName>
        <fullName evidence="1">Uncharacterized protein</fullName>
    </submittedName>
</protein>
<dbReference type="RefSeq" id="WP_058517741.1">
    <property type="nucleotide sequence ID" value="NZ_CAAAIE010000013.1"/>
</dbReference>
<proteinExistence type="predicted"/>
<dbReference type="STRING" id="45071.Lpar_1910"/>